<dbReference type="EMBL" id="AAGVVM010000095">
    <property type="protein sequence ID" value="EBS5460928.1"/>
    <property type="molecule type" value="Genomic_DNA"/>
</dbReference>
<dbReference type="Pfam" id="PF05307">
    <property type="entry name" value="Bundlin"/>
    <property type="match status" value="1"/>
</dbReference>
<dbReference type="AlphaFoldDB" id="A0A5V0BEB2"/>
<protein>
    <submittedName>
        <fullName evidence="3">Pilus assembly protein</fullName>
    </submittedName>
</protein>
<dbReference type="GO" id="GO:0016020">
    <property type="term" value="C:membrane"/>
    <property type="evidence" value="ECO:0007669"/>
    <property type="project" value="UniProtKB-SubCell"/>
</dbReference>
<keyword evidence="2" id="KW-0472">Membrane</keyword>
<dbReference type="InterPro" id="IPR045584">
    <property type="entry name" value="Pilin-like"/>
</dbReference>
<comment type="caution">
    <text evidence="3">The sequence shown here is derived from an EMBL/GenBank/DDBJ whole genome shotgun (WGS) entry which is preliminary data.</text>
</comment>
<keyword evidence="2" id="KW-1133">Transmembrane helix</keyword>
<dbReference type="InterPro" id="IPR012902">
    <property type="entry name" value="N_methyl_site"/>
</dbReference>
<reference evidence="3" key="1">
    <citation type="submission" date="2018-07" db="EMBL/GenBank/DDBJ databases">
        <authorList>
            <person name="Ashton P.M."/>
            <person name="Dallman T."/>
            <person name="Nair S."/>
            <person name="De Pinna E."/>
            <person name="Peters T."/>
            <person name="Grant K."/>
        </authorList>
    </citation>
    <scope>NUCLEOTIDE SEQUENCE</scope>
    <source>
        <strain evidence="3">245081</strain>
    </source>
</reference>
<accession>A0A5V0BEB2</accession>
<evidence type="ECO:0000256" key="1">
    <source>
        <dbReference type="ARBA" id="ARBA00004167"/>
    </source>
</evidence>
<comment type="subcellular location">
    <subcellularLocation>
        <location evidence="1">Membrane</location>
        <topology evidence="1">Single-pass membrane protein</topology>
    </subcellularLocation>
</comment>
<evidence type="ECO:0000313" key="3">
    <source>
        <dbReference type="EMBL" id="EBS5460928.1"/>
    </source>
</evidence>
<name>A0A5V0BEB2_SALEN</name>
<sequence>MMRNVLMKKYEKGLSLIEASMVLALSAIVISGVMFYYQSASDSNKTQNTISEVMSTIAAVNGLYVGQSSYAGLGNAILHNSSAIPQNYRGSGSTITNPFGGQMIITAGTPSTTGEGGVKTTGHDNQYAITLTGIPQSACMNIVSMNLGTSLVGVGTNFTGNNVADSGAVSLPADANAKAAVNTLYSSMTPAAAAQICTNTTGSDGGNSISFVMR</sequence>
<proteinExistence type="predicted"/>
<dbReference type="Gene3D" id="3.30.1690.10">
    <property type="entry name" value="TcpA-like pilin"/>
    <property type="match status" value="1"/>
</dbReference>
<dbReference type="InterPro" id="IPR007971">
    <property type="entry name" value="Bundlin"/>
</dbReference>
<dbReference type="GO" id="GO:0009289">
    <property type="term" value="C:pilus"/>
    <property type="evidence" value="ECO:0007669"/>
    <property type="project" value="InterPro"/>
</dbReference>
<feature type="transmembrane region" description="Helical" evidence="2">
    <location>
        <begin position="12"/>
        <end position="37"/>
    </location>
</feature>
<organism evidence="3">
    <name type="scientific">Salmonella enteritidis</name>
    <dbReference type="NCBI Taxonomy" id="149539"/>
    <lineage>
        <taxon>Bacteria</taxon>
        <taxon>Pseudomonadati</taxon>
        <taxon>Pseudomonadota</taxon>
        <taxon>Gammaproteobacteria</taxon>
        <taxon>Enterobacterales</taxon>
        <taxon>Enterobacteriaceae</taxon>
        <taxon>Salmonella</taxon>
    </lineage>
</organism>
<gene>
    <name evidence="3" type="ORF">DUU06_25650</name>
</gene>
<evidence type="ECO:0000256" key="2">
    <source>
        <dbReference type="SAM" id="Phobius"/>
    </source>
</evidence>
<dbReference type="PROSITE" id="PS00409">
    <property type="entry name" value="PROKAR_NTER_METHYL"/>
    <property type="match status" value="1"/>
</dbReference>
<keyword evidence="2" id="KW-0812">Transmembrane</keyword>
<dbReference type="SUPFAM" id="SSF54523">
    <property type="entry name" value="Pili subunits"/>
    <property type="match status" value="1"/>
</dbReference>